<feature type="compositionally biased region" description="Low complexity" evidence="1">
    <location>
        <begin position="24"/>
        <end position="36"/>
    </location>
</feature>
<reference evidence="2 3" key="1">
    <citation type="journal article" name="Sci. Rep.">
        <title>Genome-scale phylogenetic analyses confirm Olpidium as the closest living zoosporic fungus to the non-flagellated, terrestrial fungi.</title>
        <authorList>
            <person name="Chang Y."/>
            <person name="Rochon D."/>
            <person name="Sekimoto S."/>
            <person name="Wang Y."/>
            <person name="Chovatia M."/>
            <person name="Sandor L."/>
            <person name="Salamov A."/>
            <person name="Grigoriev I.V."/>
            <person name="Stajich J.E."/>
            <person name="Spatafora J.W."/>
        </authorList>
    </citation>
    <scope>NUCLEOTIDE SEQUENCE [LARGE SCALE GENOMIC DNA]</scope>
    <source>
        <strain evidence="2">S191</strain>
    </source>
</reference>
<gene>
    <name evidence="2" type="ORF">BJ554DRAFT_3325</name>
</gene>
<sequence length="350" mass="37002">MFQTPSHSVFPLEVAASPAAGRPQQQQLHNYHQQQQQLQQQYQHQLLLAQGNGSSNAPGQPLLGFAAAPAAAVSPAADRSLLGPEYLHLHHPGTPQHPALQQLRQFQQSIGVAAASPRPNQFALTQQSPATALQVSALEQQHQQPLAFTNGSIAVFPSPGDPLQRLPQSMYAHQARPYGSPDIFAAYPLQDTAPHSPQSLMGLHGPRHVPHQSVSPTKAGAGKAVTGALQPPVYAVGSLRADLQPKPAPFFTGDAAPPNLGKTSQSESFSANPSASAGFSFLEAERPARMLAEDGTSVPIDDDAPPIQPLGSGPHIADDYQNIQSSSVRNGRRLRSPEVLGGADNSGFLL</sequence>
<proteinExistence type="predicted"/>
<feature type="region of interest" description="Disordered" evidence="1">
    <location>
        <begin position="295"/>
        <end position="350"/>
    </location>
</feature>
<dbReference type="AlphaFoldDB" id="A0A8H8DLM2"/>
<protein>
    <submittedName>
        <fullName evidence="2">Uncharacterized protein</fullName>
    </submittedName>
</protein>
<evidence type="ECO:0000313" key="2">
    <source>
        <dbReference type="EMBL" id="KAG5462833.1"/>
    </source>
</evidence>
<accession>A0A8H8DLM2</accession>
<evidence type="ECO:0000313" key="3">
    <source>
        <dbReference type="Proteomes" id="UP000673691"/>
    </source>
</evidence>
<feature type="region of interest" description="Disordered" evidence="1">
    <location>
        <begin position="17"/>
        <end position="36"/>
    </location>
</feature>
<feature type="region of interest" description="Disordered" evidence="1">
    <location>
        <begin position="247"/>
        <end position="274"/>
    </location>
</feature>
<organism evidence="2 3">
    <name type="scientific">Olpidium bornovanus</name>
    <dbReference type="NCBI Taxonomy" id="278681"/>
    <lineage>
        <taxon>Eukaryota</taxon>
        <taxon>Fungi</taxon>
        <taxon>Fungi incertae sedis</taxon>
        <taxon>Olpidiomycota</taxon>
        <taxon>Olpidiomycotina</taxon>
        <taxon>Olpidiomycetes</taxon>
        <taxon>Olpidiales</taxon>
        <taxon>Olpidiaceae</taxon>
        <taxon>Olpidium</taxon>
    </lineage>
</organism>
<dbReference type="EMBL" id="JAEFCI010001541">
    <property type="protein sequence ID" value="KAG5462833.1"/>
    <property type="molecule type" value="Genomic_DNA"/>
</dbReference>
<dbReference type="Proteomes" id="UP000673691">
    <property type="component" value="Unassembled WGS sequence"/>
</dbReference>
<evidence type="ECO:0000256" key="1">
    <source>
        <dbReference type="SAM" id="MobiDB-lite"/>
    </source>
</evidence>
<comment type="caution">
    <text evidence="2">The sequence shown here is derived from an EMBL/GenBank/DDBJ whole genome shotgun (WGS) entry which is preliminary data.</text>
</comment>
<keyword evidence="3" id="KW-1185">Reference proteome</keyword>
<feature type="compositionally biased region" description="Polar residues" evidence="1">
    <location>
        <begin position="261"/>
        <end position="274"/>
    </location>
</feature>
<name>A0A8H8DLM2_9FUNG</name>